<organism evidence="10 11">
    <name type="scientific">Arachis hypogaea</name>
    <name type="common">Peanut</name>
    <dbReference type="NCBI Taxonomy" id="3818"/>
    <lineage>
        <taxon>Eukaryota</taxon>
        <taxon>Viridiplantae</taxon>
        <taxon>Streptophyta</taxon>
        <taxon>Embryophyta</taxon>
        <taxon>Tracheophyta</taxon>
        <taxon>Spermatophyta</taxon>
        <taxon>Magnoliopsida</taxon>
        <taxon>eudicotyledons</taxon>
        <taxon>Gunneridae</taxon>
        <taxon>Pentapetalae</taxon>
        <taxon>rosids</taxon>
        <taxon>fabids</taxon>
        <taxon>Fabales</taxon>
        <taxon>Fabaceae</taxon>
        <taxon>Papilionoideae</taxon>
        <taxon>50 kb inversion clade</taxon>
        <taxon>dalbergioids sensu lato</taxon>
        <taxon>Dalbergieae</taxon>
        <taxon>Pterocarpus clade</taxon>
        <taxon>Arachis</taxon>
    </lineage>
</organism>
<keyword evidence="11" id="KW-1185">Reference proteome</keyword>
<dbReference type="InterPro" id="IPR036396">
    <property type="entry name" value="Cyt_P450_sf"/>
</dbReference>
<evidence type="ECO:0000313" key="11">
    <source>
        <dbReference type="Proteomes" id="UP000289738"/>
    </source>
</evidence>
<keyword evidence="3 8" id="KW-0349">Heme</keyword>
<dbReference type="Pfam" id="PF00067">
    <property type="entry name" value="p450"/>
    <property type="match status" value="1"/>
</dbReference>
<comment type="cofactor">
    <cofactor evidence="1 8">
        <name>heme</name>
        <dbReference type="ChEBI" id="CHEBI:30413"/>
    </cofactor>
</comment>
<dbReference type="InterPro" id="IPR017972">
    <property type="entry name" value="Cyt_P450_CS"/>
</dbReference>
<keyword evidence="4 8" id="KW-0479">Metal-binding</keyword>
<proteinExistence type="inferred from homology"/>
<dbReference type="GO" id="GO:0006629">
    <property type="term" value="P:lipid metabolic process"/>
    <property type="evidence" value="ECO:0007669"/>
    <property type="project" value="UniProtKB-ARBA"/>
</dbReference>
<dbReference type="GO" id="GO:0004497">
    <property type="term" value="F:monooxygenase activity"/>
    <property type="evidence" value="ECO:0007669"/>
    <property type="project" value="UniProtKB-KW"/>
</dbReference>
<dbReference type="Proteomes" id="UP000289738">
    <property type="component" value="Chromosome B03"/>
</dbReference>
<dbReference type="EMBL" id="SDMP01000013">
    <property type="protein sequence ID" value="RYR22578.1"/>
    <property type="molecule type" value="Genomic_DNA"/>
</dbReference>
<evidence type="ECO:0000313" key="10">
    <source>
        <dbReference type="EMBL" id="RYR22578.1"/>
    </source>
</evidence>
<evidence type="ECO:0000256" key="3">
    <source>
        <dbReference type="ARBA" id="ARBA00022617"/>
    </source>
</evidence>
<dbReference type="PROSITE" id="PS00086">
    <property type="entry name" value="CYTOCHROME_P450"/>
    <property type="match status" value="1"/>
</dbReference>
<keyword evidence="6 8" id="KW-0408">Iron</keyword>
<dbReference type="PRINTS" id="PR00385">
    <property type="entry name" value="P450"/>
</dbReference>
<name>A0A445A845_ARAHY</name>
<dbReference type="PRINTS" id="PR00463">
    <property type="entry name" value="EP450I"/>
</dbReference>
<evidence type="ECO:0000256" key="2">
    <source>
        <dbReference type="ARBA" id="ARBA00010617"/>
    </source>
</evidence>
<dbReference type="GO" id="GO:0016705">
    <property type="term" value="F:oxidoreductase activity, acting on paired donors, with incorporation or reduction of molecular oxygen"/>
    <property type="evidence" value="ECO:0007669"/>
    <property type="project" value="InterPro"/>
</dbReference>
<evidence type="ECO:0000256" key="9">
    <source>
        <dbReference type="RuleBase" id="RU000461"/>
    </source>
</evidence>
<keyword evidence="5 9" id="KW-0560">Oxidoreductase</keyword>
<evidence type="ECO:0000256" key="6">
    <source>
        <dbReference type="ARBA" id="ARBA00023004"/>
    </source>
</evidence>
<dbReference type="Gene3D" id="1.10.630.10">
    <property type="entry name" value="Cytochrome P450"/>
    <property type="match status" value="1"/>
</dbReference>
<reference evidence="10 11" key="1">
    <citation type="submission" date="2019-01" db="EMBL/GenBank/DDBJ databases">
        <title>Sequencing of cultivated peanut Arachis hypogaea provides insights into genome evolution and oil improvement.</title>
        <authorList>
            <person name="Chen X."/>
        </authorList>
    </citation>
    <scope>NUCLEOTIDE SEQUENCE [LARGE SCALE GENOMIC DNA]</scope>
    <source>
        <strain evidence="11">cv. Fuhuasheng</strain>
        <tissue evidence="10">Leaves</tissue>
    </source>
</reference>
<evidence type="ECO:0000256" key="4">
    <source>
        <dbReference type="ARBA" id="ARBA00022723"/>
    </source>
</evidence>
<feature type="binding site" description="axial binding residue" evidence="8">
    <location>
        <position position="416"/>
    </location>
    <ligand>
        <name>heme</name>
        <dbReference type="ChEBI" id="CHEBI:30413"/>
    </ligand>
    <ligandPart>
        <name>Fe</name>
        <dbReference type="ChEBI" id="CHEBI:18248"/>
    </ligandPart>
</feature>
<dbReference type="InterPro" id="IPR001128">
    <property type="entry name" value="Cyt_P450"/>
</dbReference>
<sequence>MLPSVLCNLSNIHDHATTTLKQCGGTFLFKGPWFTNLNFLITSDPMNVHHITSKNFDNYIKGSEYYEIFEILGDGIFNTDSHKWKHSRNILHSLFRQNSFESLVVKTIHKKLHSCLVPLLNDVSESGTVVDLQDIFQRISFDNICSIVLGFDPKSLPNKLIEFPEVAFEKAFNMAEDAIFYRHLVPRFLWKLQKWLQIGQGKTYTECEKIVDQFLHQCISSTFQEKSQVKCTKDDDEPTFNMLKALVEESGMEQIDRKFLRDNALTLLVAGRDTISSSLSWFFWLVSTHPVVEAKILEEIRANFITKEEYWLITSRVENLNKLVYLHGAMCEALRLFPPVPFEHKSAVKSDILPSGHRVNANSMVIYSLYSMGRMEQTWGEDCLEFKPERWVSEKGSIIHIPSYKFIAFNAGPRSCLGKNITFIQMKIMAIALLCNFQFEVVEGHNNVCPCVSVVLHMKHGLKVKVTKRGIIN</sequence>
<dbReference type="PANTHER" id="PTHR24296">
    <property type="entry name" value="CYTOCHROME P450"/>
    <property type="match status" value="1"/>
</dbReference>
<keyword evidence="7 9" id="KW-0503">Monooxygenase</keyword>
<evidence type="ECO:0000256" key="8">
    <source>
        <dbReference type="PIRSR" id="PIRSR602401-1"/>
    </source>
</evidence>
<evidence type="ECO:0000256" key="5">
    <source>
        <dbReference type="ARBA" id="ARBA00023002"/>
    </source>
</evidence>
<comment type="similarity">
    <text evidence="2 9">Belongs to the cytochrome P450 family.</text>
</comment>
<dbReference type="SUPFAM" id="SSF48264">
    <property type="entry name" value="Cytochrome P450"/>
    <property type="match status" value="1"/>
</dbReference>
<gene>
    <name evidence="10" type="ORF">Ahy_B03g067878</name>
</gene>
<evidence type="ECO:0008006" key="12">
    <source>
        <dbReference type="Google" id="ProtNLM"/>
    </source>
</evidence>
<dbReference type="AlphaFoldDB" id="A0A445A845"/>
<dbReference type="GO" id="GO:0020037">
    <property type="term" value="F:heme binding"/>
    <property type="evidence" value="ECO:0007669"/>
    <property type="project" value="InterPro"/>
</dbReference>
<protein>
    <recommendedName>
        <fullName evidence="12">Alkane hydroxylase</fullName>
    </recommendedName>
</protein>
<accession>A0A445A845</accession>
<dbReference type="GO" id="GO:0005506">
    <property type="term" value="F:iron ion binding"/>
    <property type="evidence" value="ECO:0007669"/>
    <property type="project" value="InterPro"/>
</dbReference>
<dbReference type="InterPro" id="IPR002401">
    <property type="entry name" value="Cyt_P450_E_grp-I"/>
</dbReference>
<evidence type="ECO:0000256" key="7">
    <source>
        <dbReference type="ARBA" id="ARBA00023033"/>
    </source>
</evidence>
<evidence type="ECO:0000256" key="1">
    <source>
        <dbReference type="ARBA" id="ARBA00001971"/>
    </source>
</evidence>
<dbReference type="STRING" id="3818.A0A445A845"/>
<comment type="caution">
    <text evidence="10">The sequence shown here is derived from an EMBL/GenBank/DDBJ whole genome shotgun (WGS) entry which is preliminary data.</text>
</comment>
<dbReference type="CDD" id="cd11064">
    <property type="entry name" value="CYP86A"/>
    <property type="match status" value="1"/>
</dbReference>